<evidence type="ECO:0000256" key="1">
    <source>
        <dbReference type="SAM" id="Phobius"/>
    </source>
</evidence>
<accession>A0A226DZ09</accession>
<dbReference type="EMBL" id="LNIX01000009">
    <property type="protein sequence ID" value="OXA50513.1"/>
    <property type="molecule type" value="Genomic_DNA"/>
</dbReference>
<keyword evidence="4" id="KW-1185">Reference proteome</keyword>
<feature type="transmembrane region" description="Helical" evidence="1">
    <location>
        <begin position="72"/>
        <end position="93"/>
    </location>
</feature>
<evidence type="ECO:0000313" key="4">
    <source>
        <dbReference type="Proteomes" id="UP000198287"/>
    </source>
</evidence>
<protein>
    <submittedName>
        <fullName evidence="3">Uncharacterized protein</fullName>
    </submittedName>
</protein>
<feature type="chain" id="PRO_5012782046" evidence="2">
    <location>
        <begin position="24"/>
        <end position="250"/>
    </location>
</feature>
<dbReference type="AlphaFoldDB" id="A0A226DZ09"/>
<organism evidence="3 4">
    <name type="scientific">Folsomia candida</name>
    <name type="common">Springtail</name>
    <dbReference type="NCBI Taxonomy" id="158441"/>
    <lineage>
        <taxon>Eukaryota</taxon>
        <taxon>Metazoa</taxon>
        <taxon>Ecdysozoa</taxon>
        <taxon>Arthropoda</taxon>
        <taxon>Hexapoda</taxon>
        <taxon>Collembola</taxon>
        <taxon>Entomobryomorpha</taxon>
        <taxon>Isotomoidea</taxon>
        <taxon>Isotomidae</taxon>
        <taxon>Proisotominae</taxon>
        <taxon>Folsomia</taxon>
    </lineage>
</organism>
<keyword evidence="1" id="KW-1133">Transmembrane helix</keyword>
<keyword evidence="1" id="KW-0472">Membrane</keyword>
<reference evidence="3 4" key="1">
    <citation type="submission" date="2015-12" db="EMBL/GenBank/DDBJ databases">
        <title>The genome of Folsomia candida.</title>
        <authorList>
            <person name="Faddeeva A."/>
            <person name="Derks M.F."/>
            <person name="Anvar Y."/>
            <person name="Smit S."/>
            <person name="Van Straalen N."/>
            <person name="Roelofs D."/>
        </authorList>
    </citation>
    <scope>NUCLEOTIDE SEQUENCE [LARGE SCALE GENOMIC DNA]</scope>
    <source>
        <strain evidence="3 4">VU population</strain>
        <tissue evidence="3">Whole body</tissue>
    </source>
</reference>
<keyword evidence="2" id="KW-0732">Signal</keyword>
<evidence type="ECO:0000256" key="2">
    <source>
        <dbReference type="SAM" id="SignalP"/>
    </source>
</evidence>
<gene>
    <name evidence="3" type="ORF">Fcan01_14804</name>
</gene>
<sequence>MQRNTFFAVFCALSVGMNAFVAGVPPRPRPRLSWAEIKQLAPKNANQQAIFEVEPFQITNEEIAPRDYFADLIWYLLGLTVGAFLEFINYSLMQTKNTINAGKTRIEDAMDDVDAGVKAELANIVDNALKQAVDLIGELIYKLGRVLPSLTSTPMAHAPTRVDPNDIILAILGMTLEEFLRELTDLIERSDTLLINTINSLNDIAGRVNPTVAAMLRTTVTDMTRARDFIRPVLNNLWEVLPDAITAQKN</sequence>
<evidence type="ECO:0000313" key="3">
    <source>
        <dbReference type="EMBL" id="OXA50513.1"/>
    </source>
</evidence>
<name>A0A226DZ09_FOLCA</name>
<dbReference type="Proteomes" id="UP000198287">
    <property type="component" value="Unassembled WGS sequence"/>
</dbReference>
<comment type="caution">
    <text evidence="3">The sequence shown here is derived from an EMBL/GenBank/DDBJ whole genome shotgun (WGS) entry which is preliminary data.</text>
</comment>
<feature type="signal peptide" evidence="2">
    <location>
        <begin position="1"/>
        <end position="23"/>
    </location>
</feature>
<keyword evidence="1" id="KW-0812">Transmembrane</keyword>
<proteinExistence type="predicted"/>